<keyword evidence="3" id="KW-1185">Reference proteome</keyword>
<proteinExistence type="predicted"/>
<evidence type="ECO:0000313" key="2">
    <source>
        <dbReference type="EMBL" id="AZJ34271.1"/>
    </source>
</evidence>
<evidence type="ECO:0000313" key="3">
    <source>
        <dbReference type="Proteomes" id="UP000274593"/>
    </source>
</evidence>
<dbReference type="PANTHER" id="PTHR10900">
    <property type="entry name" value="PERIOSTIN-RELATED"/>
    <property type="match status" value="1"/>
</dbReference>
<dbReference type="SMART" id="SM00554">
    <property type="entry name" value="FAS1"/>
    <property type="match status" value="1"/>
</dbReference>
<accession>A0A3Q8RS57</accession>
<dbReference type="InterPro" id="IPR050904">
    <property type="entry name" value="Adhesion/Biosynth-related"/>
</dbReference>
<gene>
    <name evidence="2" type="ORF">D6T69_01500</name>
</gene>
<dbReference type="GO" id="GO:0005615">
    <property type="term" value="C:extracellular space"/>
    <property type="evidence" value="ECO:0007669"/>
    <property type="project" value="TreeGrafter"/>
</dbReference>
<evidence type="ECO:0000259" key="1">
    <source>
        <dbReference type="PROSITE" id="PS50213"/>
    </source>
</evidence>
<dbReference type="Proteomes" id="UP000274593">
    <property type="component" value="Chromosome"/>
</dbReference>
<dbReference type="KEGG" id="tsig:D6T69_01500"/>
<reference evidence="2 3" key="1">
    <citation type="submission" date="2018-09" db="EMBL/GenBank/DDBJ databases">
        <title>Insights into the microbiota of Asian seabass (Lates calcarifer) with tenacibaculosis symptoms and description of sp. nov. Tenacibaculum singaporense.</title>
        <authorList>
            <person name="Miyake S."/>
            <person name="Soh M."/>
            <person name="Azman M.N."/>
            <person name="Ngoh S.Y."/>
            <person name="Orban L."/>
        </authorList>
    </citation>
    <scope>NUCLEOTIDE SEQUENCE [LARGE SCALE GENOMIC DNA]</scope>
    <source>
        <strain evidence="2 3">DSM 106434</strain>
    </source>
</reference>
<feature type="domain" description="FAS1" evidence="1">
    <location>
        <begin position="53"/>
        <end position="188"/>
    </location>
</feature>
<dbReference type="EMBL" id="CP032548">
    <property type="protein sequence ID" value="AZJ34271.1"/>
    <property type="molecule type" value="Genomic_DNA"/>
</dbReference>
<dbReference type="PROSITE" id="PS51257">
    <property type="entry name" value="PROKAR_LIPOPROTEIN"/>
    <property type="match status" value="1"/>
</dbReference>
<dbReference type="Gene3D" id="2.30.180.10">
    <property type="entry name" value="FAS1 domain"/>
    <property type="match status" value="1"/>
</dbReference>
<dbReference type="RefSeq" id="WP_125066122.1">
    <property type="nucleotide sequence ID" value="NZ_CP032548.1"/>
</dbReference>
<dbReference type="SUPFAM" id="SSF82153">
    <property type="entry name" value="FAS1 domain"/>
    <property type="match status" value="1"/>
</dbReference>
<dbReference type="PANTHER" id="PTHR10900:SF77">
    <property type="entry name" value="FI19380P1"/>
    <property type="match status" value="1"/>
</dbReference>
<dbReference type="AlphaFoldDB" id="A0A3Q8RS57"/>
<sequence length="190" mass="20854">MKAFKIIYLVALFLFFSCKKENSNSNSVNTTSIEKKEVVKPQGQASFEDEVSDPNALQKAKSIVDFSTLVTAIEAAGVQDAIVNAGPLTIFAPLNTAFEKLPANTVEDLLKPANKSKLAFVLKNHVAPANFPLEQLKKEAKKGRKLYMASGNYMQVENKEGKIYVDGVEVIQTVKVSNGWIHVIDQVLVP</sequence>
<dbReference type="Pfam" id="PF02469">
    <property type="entry name" value="Fasciclin"/>
    <property type="match status" value="1"/>
</dbReference>
<organism evidence="2 3">
    <name type="scientific">Tenacibaculum singaporense</name>
    <dbReference type="NCBI Taxonomy" id="2358479"/>
    <lineage>
        <taxon>Bacteria</taxon>
        <taxon>Pseudomonadati</taxon>
        <taxon>Bacteroidota</taxon>
        <taxon>Flavobacteriia</taxon>
        <taxon>Flavobacteriales</taxon>
        <taxon>Flavobacteriaceae</taxon>
        <taxon>Tenacibaculum</taxon>
    </lineage>
</organism>
<dbReference type="PROSITE" id="PS50213">
    <property type="entry name" value="FAS1"/>
    <property type="match status" value="1"/>
</dbReference>
<dbReference type="InterPro" id="IPR036378">
    <property type="entry name" value="FAS1_dom_sf"/>
</dbReference>
<dbReference type="InterPro" id="IPR000782">
    <property type="entry name" value="FAS1_domain"/>
</dbReference>
<name>A0A3Q8RS57_9FLAO</name>
<dbReference type="FunFam" id="2.30.180.10:FF:000032">
    <property type="entry name" value="Fasciclin domain-containing protein, putative"/>
    <property type="match status" value="1"/>
</dbReference>
<protein>
    <submittedName>
        <fullName evidence="2">Fasciclin domain-containing protein</fullName>
    </submittedName>
</protein>